<evidence type="ECO:0000259" key="1">
    <source>
        <dbReference type="PROSITE" id="PS50878"/>
    </source>
</evidence>
<dbReference type="PANTHER" id="PTHR47027:SF8">
    <property type="entry name" value="RIBONUCLEASE H"/>
    <property type="match status" value="1"/>
</dbReference>
<dbReference type="Pfam" id="PF00078">
    <property type="entry name" value="RVT_1"/>
    <property type="match status" value="1"/>
</dbReference>
<sequence>MRMADIEEMDICIKIGRRQTNNLSYADDTMLISDTREDLERLVIKIAEESRKAGLKLNLKETTFMSTGEKGNLDILGEVVDMADEVEYLGITITSSGHSNYRDDNYSFVNIILIERKVEL</sequence>
<gene>
    <name evidence="2" type="ORF">R5R35_007719</name>
</gene>
<reference evidence="2 3" key="1">
    <citation type="submission" date="2024-03" db="EMBL/GenBank/DDBJ databases">
        <title>The genome assembly and annotation of the cricket Gryllus longicercus Weissman &amp; Gray.</title>
        <authorList>
            <person name="Szrajer S."/>
            <person name="Gray D."/>
            <person name="Ylla G."/>
        </authorList>
    </citation>
    <scope>NUCLEOTIDE SEQUENCE [LARGE SCALE GENOMIC DNA]</scope>
    <source>
        <strain evidence="2">DAG 2021-001</strain>
        <tissue evidence="2">Whole body minus gut</tissue>
    </source>
</reference>
<keyword evidence="3" id="KW-1185">Reference proteome</keyword>
<protein>
    <recommendedName>
        <fullName evidence="1">Reverse transcriptase domain-containing protein</fullName>
    </recommendedName>
</protein>
<dbReference type="SUPFAM" id="SSF56672">
    <property type="entry name" value="DNA/RNA polymerases"/>
    <property type="match status" value="1"/>
</dbReference>
<accession>A0AAN9V9G1</accession>
<dbReference type="InterPro" id="IPR043128">
    <property type="entry name" value="Rev_trsase/Diguanyl_cyclase"/>
</dbReference>
<proteinExistence type="predicted"/>
<evidence type="ECO:0000313" key="2">
    <source>
        <dbReference type="EMBL" id="KAK7792165.1"/>
    </source>
</evidence>
<name>A0AAN9V9G1_9ORTH</name>
<evidence type="ECO:0000313" key="3">
    <source>
        <dbReference type="Proteomes" id="UP001378592"/>
    </source>
</evidence>
<dbReference type="EMBL" id="JAZDUA010000467">
    <property type="protein sequence ID" value="KAK7792165.1"/>
    <property type="molecule type" value="Genomic_DNA"/>
</dbReference>
<dbReference type="InterPro" id="IPR043502">
    <property type="entry name" value="DNA/RNA_pol_sf"/>
</dbReference>
<dbReference type="PROSITE" id="PS50878">
    <property type="entry name" value="RT_POL"/>
    <property type="match status" value="1"/>
</dbReference>
<organism evidence="2 3">
    <name type="scientific">Gryllus longicercus</name>
    <dbReference type="NCBI Taxonomy" id="2509291"/>
    <lineage>
        <taxon>Eukaryota</taxon>
        <taxon>Metazoa</taxon>
        <taxon>Ecdysozoa</taxon>
        <taxon>Arthropoda</taxon>
        <taxon>Hexapoda</taxon>
        <taxon>Insecta</taxon>
        <taxon>Pterygota</taxon>
        <taxon>Neoptera</taxon>
        <taxon>Polyneoptera</taxon>
        <taxon>Orthoptera</taxon>
        <taxon>Ensifera</taxon>
        <taxon>Gryllidea</taxon>
        <taxon>Grylloidea</taxon>
        <taxon>Gryllidae</taxon>
        <taxon>Gryllinae</taxon>
        <taxon>Gryllus</taxon>
    </lineage>
</organism>
<dbReference type="InterPro" id="IPR000477">
    <property type="entry name" value="RT_dom"/>
</dbReference>
<dbReference type="Proteomes" id="UP001378592">
    <property type="component" value="Unassembled WGS sequence"/>
</dbReference>
<comment type="caution">
    <text evidence="2">The sequence shown here is derived from an EMBL/GenBank/DDBJ whole genome shotgun (WGS) entry which is preliminary data.</text>
</comment>
<feature type="domain" description="Reverse transcriptase" evidence="1">
    <location>
        <begin position="1"/>
        <end position="93"/>
    </location>
</feature>
<dbReference type="Gene3D" id="3.30.70.270">
    <property type="match status" value="1"/>
</dbReference>
<dbReference type="GO" id="GO:0071897">
    <property type="term" value="P:DNA biosynthetic process"/>
    <property type="evidence" value="ECO:0007669"/>
    <property type="project" value="UniProtKB-ARBA"/>
</dbReference>
<dbReference type="AlphaFoldDB" id="A0AAN9V9G1"/>
<dbReference type="PANTHER" id="PTHR47027">
    <property type="entry name" value="REVERSE TRANSCRIPTASE DOMAIN-CONTAINING PROTEIN"/>
    <property type="match status" value="1"/>
</dbReference>